<dbReference type="GO" id="GO:0046872">
    <property type="term" value="F:metal ion binding"/>
    <property type="evidence" value="ECO:0007669"/>
    <property type="project" value="UniProtKB-KW"/>
</dbReference>
<dbReference type="Proteomes" id="UP000749453">
    <property type="component" value="Unassembled WGS sequence"/>
</dbReference>
<evidence type="ECO:0000256" key="1">
    <source>
        <dbReference type="ARBA" id="ARBA00022723"/>
    </source>
</evidence>
<feature type="domain" description="PilY1 beta-propeller" evidence="3">
    <location>
        <begin position="750"/>
        <end position="1105"/>
    </location>
</feature>
<keyword evidence="2" id="KW-0106">Calcium</keyword>
<evidence type="ECO:0000259" key="3">
    <source>
        <dbReference type="Pfam" id="PF05567"/>
    </source>
</evidence>
<dbReference type="EMBL" id="JAFFTA010000018">
    <property type="protein sequence ID" value="MBM9914196.1"/>
    <property type="molecule type" value="Genomic_DNA"/>
</dbReference>
<evidence type="ECO:0000313" key="4">
    <source>
        <dbReference type="EMBL" id="MBM9914196.1"/>
    </source>
</evidence>
<proteinExistence type="predicted"/>
<evidence type="ECO:0000313" key="6">
    <source>
        <dbReference type="Proteomes" id="UP000749453"/>
    </source>
</evidence>
<dbReference type="Proteomes" id="UP000784064">
    <property type="component" value="Unassembled WGS sequence"/>
</dbReference>
<dbReference type="Pfam" id="PF05567">
    <property type="entry name" value="T4P_PilY1"/>
    <property type="match status" value="1"/>
</dbReference>
<name>A0AAW4GK19_9GAMM</name>
<dbReference type="EMBL" id="JAFFTB010000027">
    <property type="protein sequence ID" value="MBM9939579.1"/>
    <property type="molecule type" value="Genomic_DNA"/>
</dbReference>
<evidence type="ECO:0000313" key="7">
    <source>
        <dbReference type="Proteomes" id="UP000784064"/>
    </source>
</evidence>
<reference evidence="6" key="1">
    <citation type="submission" date="2021-01" db="EMBL/GenBank/DDBJ databases">
        <title>Stenotrophomonas maltophilia.</title>
        <authorList>
            <person name="Yu Y."/>
        </authorList>
    </citation>
    <scope>NUCLEOTIDE SEQUENCE [LARGE SCALE GENOMIC DNA]</scope>
    <source>
        <strain evidence="6">As-6</strain>
    </source>
</reference>
<gene>
    <name evidence="4" type="ORF">JJW18_11985</name>
    <name evidence="5" type="ORF">JJW19_15645</name>
</gene>
<organism evidence="4 7">
    <name type="scientific">Stenotrophomonas lactitubi</name>
    <dbReference type="NCBI Taxonomy" id="2045214"/>
    <lineage>
        <taxon>Bacteria</taxon>
        <taxon>Pseudomonadati</taxon>
        <taxon>Pseudomonadota</taxon>
        <taxon>Gammaproteobacteria</taxon>
        <taxon>Lysobacterales</taxon>
        <taxon>Lysobacteraceae</taxon>
        <taxon>Stenotrophomonas</taxon>
    </lineage>
</organism>
<dbReference type="RefSeq" id="WP_205403960.1">
    <property type="nucleotide sequence ID" value="NZ_JAFFTA010000018.1"/>
</dbReference>
<keyword evidence="6" id="KW-1185">Reference proteome</keyword>
<comment type="caution">
    <text evidence="4">The sequence shown here is derived from an EMBL/GenBank/DDBJ whole genome shotgun (WGS) entry which is preliminary data.</text>
</comment>
<sequence length="1287" mass="136327">MVTRKFGITAGVGALLLASGVYFIYNLFAAQGQGELAQAPMNSVSSAPPAFIMAVDDSNSMTFERIFVGGDGRMQWNGSSFFQSAGVFYDIGAGCTNNSIDCYLYLFPHNGYNSSYSPGRAIPPFDVFGFARSPAYNAGYFDPNVKYDPWRLAEADASNSVLMKPADIGLTRADPRTGSDFSTAYAVTYNMEATRANTGESFRVLAGMTIPKGTLYYANGQICYSTYTDRWGNVYSNNDGLKDSNGKWVTLADDWVSPGNCQLPMRYYPATYYLPEATPAPAGYKTDAASRPLIKNACGPGCNMYRYTIASGNYTSGYSDAIQNFANWFQYHRNRILSMVGSSSHAMGQIENMRVGYFTINNRTDVTMYDVAKQRASLYQQIYSLKPNGGTPNREAVDFLGKQFRRTDSGAPVALACQRNGGMLFTDGYTNTSSKVPNGTDYGNADSSGTTHFTGAPFADGYSNTIADIAAAYYDSSNLVPLRGGTAFPAGQVPVSKQCESLSKSSADWKRLDCQTNLHMNFYAVTLGAQGRIFEVNQAATKDPYTTTPNWNANGNPVDSDDGRVIDELWHATVNTRGEFINAKTPAEVTAAMRRVLSAVASGSSPSGSIALTGARIGAGSLTVTPQYEVANEGTDWFSRLRANQVTVDPKTRAAVYTPIWEASTAFPAPSARKIYYANGSSVSEFNDGSVTLEALCGTPTNLYPTMSRCDAAALTALGASASSAVAYLRGDTSGEVRNGGKLRDRTAILGDIINSSPLISSPIDDYGYRALGGTLGTSYEAYMKAKKDKRYMVYVGANDGMLHAFDGGMDAAGKVSGNGGSETFAYVPGTSIGHMGNLLKPYNPLNAKDQVPHRYFVDGPVTVGDTFYGNSWHTTLVGTTGAGGRGVFALDVTTPDSFGTGSRLWEINDITGATQTIRENIGHVLGKPVIVPVKSGTTVSWKAIFGNGYNSKSGKAVLFVVDLDSGTGDPTVRMIEAAETGSNVPAGVNGLGNIVVLDRKNNVDPSIAVRDGYADTVYGADAKGAVWRFDLLSTSNSISTPVFTSLASVENSQTYRQPITGGLAAATGEGGGVQLVFGTGSFSFLNDAKDVTLQSLYSITDRSGATITTVTRSNLLPYAVSTGTDGVSRTMTVGTRPSNMLGWSIDLPTGERFVGYPEIVSGVLFMPTYAAKVTATDCSTVGANWLFGLDARSGAPALSTVRTGSPGGTGYGKGTAAIALDTGGTAPIKDVAVSVVPRLEAPANPGGGAAPPAVPGSGCWMVVNVAGAPPMYLPYPCGRQSWRQIQ</sequence>
<evidence type="ECO:0000256" key="2">
    <source>
        <dbReference type="ARBA" id="ARBA00022837"/>
    </source>
</evidence>
<dbReference type="InterPro" id="IPR008707">
    <property type="entry name" value="B-propeller_PilY1"/>
</dbReference>
<accession>A0AAW4GK19</accession>
<protein>
    <submittedName>
        <fullName evidence="4">Pilus assembly protein</fullName>
    </submittedName>
</protein>
<evidence type="ECO:0000313" key="5">
    <source>
        <dbReference type="EMBL" id="MBM9939579.1"/>
    </source>
</evidence>
<reference evidence="4" key="2">
    <citation type="submission" date="2021-01" db="EMBL/GenBank/DDBJ databases">
        <authorList>
            <person name="Yu Y."/>
        </authorList>
    </citation>
    <scope>NUCLEOTIDE SEQUENCE</scope>
    <source>
        <strain evidence="4">As-5</strain>
        <strain evidence="5">As-6</strain>
    </source>
</reference>
<keyword evidence="1" id="KW-0479">Metal-binding</keyword>